<organism evidence="1 2">
    <name type="scientific">Tritrichomonas musculus</name>
    <dbReference type="NCBI Taxonomy" id="1915356"/>
    <lineage>
        <taxon>Eukaryota</taxon>
        <taxon>Metamonada</taxon>
        <taxon>Parabasalia</taxon>
        <taxon>Tritrichomonadida</taxon>
        <taxon>Tritrichomonadidae</taxon>
        <taxon>Tritrichomonas</taxon>
    </lineage>
</organism>
<name>A0ABR2GXF1_9EUKA</name>
<sequence>MEYQAYVIKLNIFYDSLLKYLQNSSFDEDNYNFLIHSINQFILLEHPELFQKFLQLLSVLSVCYHRNKHFIDNIFHLFKKYQNQIKKTFSNTFLFDLFKDYRLIILFLIKNKIITFDLNIYLKITTISPQCTKFLAKEINEFIDKENLHFKKVGILTDELFEEKSSQICRYIQNDSIRDFVTFVTLNHNFNMNQKVPYDPMFEIDPFLYKNAEKLSVLEYAFYCGSMKIINYLLKNYERKLDSKLWYYAIHSGEPKLITLLEGRTNSFDVYFVQYFKEAVSFHQNAIAAYLLNSYPEYHHKIENNYMLKAIGDHNYYWLTTDFNLEDTFYYLFKSHYRELTNFYIKAKQEEFDNTTKVYDIVSIFYIFIKTY</sequence>
<evidence type="ECO:0008006" key="3">
    <source>
        <dbReference type="Google" id="ProtNLM"/>
    </source>
</evidence>
<dbReference type="PANTHER" id="PTHR24159">
    <property type="match status" value="1"/>
</dbReference>
<evidence type="ECO:0000313" key="2">
    <source>
        <dbReference type="Proteomes" id="UP001470230"/>
    </source>
</evidence>
<dbReference type="PANTHER" id="PTHR24159:SF5">
    <property type="entry name" value="ANK_REP_REGION DOMAIN-CONTAINING PROTEIN"/>
    <property type="match status" value="1"/>
</dbReference>
<accession>A0ABR2GXF1</accession>
<reference evidence="1 2" key="1">
    <citation type="submission" date="2024-04" db="EMBL/GenBank/DDBJ databases">
        <title>Tritrichomonas musculus Genome.</title>
        <authorList>
            <person name="Alves-Ferreira E."/>
            <person name="Grigg M."/>
            <person name="Lorenzi H."/>
            <person name="Galac M."/>
        </authorList>
    </citation>
    <scope>NUCLEOTIDE SEQUENCE [LARGE SCALE GENOMIC DNA]</scope>
    <source>
        <strain evidence="1 2">EAF2021</strain>
    </source>
</reference>
<protein>
    <recommendedName>
        <fullName evidence="3">DUF3447 domain-containing protein</fullName>
    </recommendedName>
</protein>
<gene>
    <name evidence="1" type="ORF">M9Y10_035877</name>
</gene>
<dbReference type="SUPFAM" id="SSF48403">
    <property type="entry name" value="Ankyrin repeat"/>
    <property type="match status" value="1"/>
</dbReference>
<comment type="caution">
    <text evidence="1">The sequence shown here is derived from an EMBL/GenBank/DDBJ whole genome shotgun (WGS) entry which is preliminary data.</text>
</comment>
<dbReference type="Proteomes" id="UP001470230">
    <property type="component" value="Unassembled WGS sequence"/>
</dbReference>
<dbReference type="EMBL" id="JAPFFF010000057">
    <property type="protein sequence ID" value="KAK8837935.1"/>
    <property type="molecule type" value="Genomic_DNA"/>
</dbReference>
<evidence type="ECO:0000313" key="1">
    <source>
        <dbReference type="EMBL" id="KAK8837935.1"/>
    </source>
</evidence>
<dbReference type="InterPro" id="IPR036770">
    <property type="entry name" value="Ankyrin_rpt-contain_sf"/>
</dbReference>
<keyword evidence="2" id="KW-1185">Reference proteome</keyword>
<proteinExistence type="predicted"/>